<dbReference type="PANTHER" id="PTHR45036">
    <property type="entry name" value="METHYLTRANSFERASE LIKE 7B"/>
    <property type="match status" value="1"/>
</dbReference>
<dbReference type="AlphaFoldDB" id="A0A7I8KG28"/>
<organism evidence="2 3">
    <name type="scientific">Spirodela intermedia</name>
    <name type="common">Intermediate duckweed</name>
    <dbReference type="NCBI Taxonomy" id="51605"/>
    <lineage>
        <taxon>Eukaryota</taxon>
        <taxon>Viridiplantae</taxon>
        <taxon>Streptophyta</taxon>
        <taxon>Embryophyta</taxon>
        <taxon>Tracheophyta</taxon>
        <taxon>Spermatophyta</taxon>
        <taxon>Magnoliopsida</taxon>
        <taxon>Liliopsida</taxon>
        <taxon>Araceae</taxon>
        <taxon>Lemnoideae</taxon>
        <taxon>Spirodela</taxon>
    </lineage>
</organism>
<dbReference type="Gene3D" id="3.40.50.150">
    <property type="entry name" value="Vaccinia Virus protein VP39"/>
    <property type="match status" value="1"/>
</dbReference>
<gene>
    <name evidence="2" type="ORF">SI8410_05006909</name>
</gene>
<accession>A0A7I8KG28</accession>
<evidence type="ECO:0000313" key="2">
    <source>
        <dbReference type="EMBL" id="CAA7396246.1"/>
    </source>
</evidence>
<proteinExistence type="predicted"/>
<dbReference type="EMBL" id="LR746268">
    <property type="protein sequence ID" value="CAA7396246.1"/>
    <property type="molecule type" value="Genomic_DNA"/>
</dbReference>
<protein>
    <recommendedName>
        <fullName evidence="1">Methyltransferase type 11 domain-containing protein</fullName>
    </recommendedName>
</protein>
<dbReference type="GO" id="GO:0008757">
    <property type="term" value="F:S-adenosylmethionine-dependent methyltransferase activity"/>
    <property type="evidence" value="ECO:0007669"/>
    <property type="project" value="InterPro"/>
</dbReference>
<dbReference type="Proteomes" id="UP000663760">
    <property type="component" value="Chromosome 5"/>
</dbReference>
<dbReference type="InterPro" id="IPR013216">
    <property type="entry name" value="Methyltransf_11"/>
</dbReference>
<dbReference type="OrthoDB" id="416496at2759"/>
<dbReference type="SUPFAM" id="SSF53335">
    <property type="entry name" value="S-adenosyl-L-methionine-dependent methyltransferases"/>
    <property type="match status" value="1"/>
</dbReference>
<dbReference type="PANTHER" id="PTHR45036:SF1">
    <property type="entry name" value="METHYLTRANSFERASE LIKE 7A"/>
    <property type="match status" value="1"/>
</dbReference>
<dbReference type="CDD" id="cd02440">
    <property type="entry name" value="AdoMet_MTases"/>
    <property type="match status" value="1"/>
</dbReference>
<dbReference type="InterPro" id="IPR052356">
    <property type="entry name" value="Thiol_S-MT"/>
</dbReference>
<dbReference type="Pfam" id="PF08241">
    <property type="entry name" value="Methyltransf_11"/>
    <property type="match status" value="1"/>
</dbReference>
<feature type="domain" description="Methyltransferase type 11" evidence="1">
    <location>
        <begin position="110"/>
        <end position="208"/>
    </location>
</feature>
<evidence type="ECO:0000313" key="3">
    <source>
        <dbReference type="Proteomes" id="UP000663760"/>
    </source>
</evidence>
<keyword evidence="3" id="KW-1185">Reference proteome</keyword>
<dbReference type="InterPro" id="IPR029063">
    <property type="entry name" value="SAM-dependent_MTases_sf"/>
</dbReference>
<reference evidence="2" key="1">
    <citation type="submission" date="2020-02" db="EMBL/GenBank/DDBJ databases">
        <authorList>
            <person name="Scholz U."/>
            <person name="Mascher M."/>
            <person name="Fiebig A."/>
        </authorList>
    </citation>
    <scope>NUCLEOTIDE SEQUENCE</scope>
</reference>
<evidence type="ECO:0000259" key="1">
    <source>
        <dbReference type="Pfam" id="PF08241"/>
    </source>
</evidence>
<sequence length="279" mass="29373">MQDEGDASGPSRKSLGGCLCGRCGKRGLLGGLSSSSLATLLGTPPAAGGDGRGLDFLDERNAATRSSRPGWYKELFARVMAQSMKAYEAEVAGYKTQIFSHLRGEGNKILELGVGTGPNIKYYANAAGVVVGVDPNERMEKYARVTAADAGLPSDQFTFVQGVAEALPVKDNSMDAVVGTLVLCSVPDVAAALKEVKRVLKPGGYYIFIEHVAAQDGTLLRFAQRALDPLQQFVADGCHLARETGKSISKAGFSDVQISATSIDVLSIVSPHIYGLACK</sequence>
<name>A0A7I8KG28_SPIIN</name>